<evidence type="ECO:0000259" key="8">
    <source>
        <dbReference type="PROSITE" id="PS50928"/>
    </source>
</evidence>
<protein>
    <submittedName>
        <fullName evidence="9">Oligopeptide transporter permease</fullName>
    </submittedName>
</protein>
<dbReference type="InterPro" id="IPR035906">
    <property type="entry name" value="MetI-like_sf"/>
</dbReference>
<evidence type="ECO:0000256" key="3">
    <source>
        <dbReference type="ARBA" id="ARBA00022475"/>
    </source>
</evidence>
<evidence type="ECO:0000256" key="1">
    <source>
        <dbReference type="ARBA" id="ARBA00004651"/>
    </source>
</evidence>
<feature type="transmembrane region" description="Helical" evidence="7">
    <location>
        <begin position="281"/>
        <end position="302"/>
    </location>
</feature>
<feature type="transmembrane region" description="Helical" evidence="7">
    <location>
        <begin position="91"/>
        <end position="120"/>
    </location>
</feature>
<dbReference type="PANTHER" id="PTHR43163">
    <property type="entry name" value="DIPEPTIDE TRANSPORT SYSTEM PERMEASE PROTEIN DPPB-RELATED"/>
    <property type="match status" value="1"/>
</dbReference>
<dbReference type="Proteomes" id="UP000241764">
    <property type="component" value="Unassembled WGS sequence"/>
</dbReference>
<dbReference type="PROSITE" id="PS50928">
    <property type="entry name" value="ABC_TM1"/>
    <property type="match status" value="1"/>
</dbReference>
<dbReference type="InterPro" id="IPR000515">
    <property type="entry name" value="MetI-like"/>
</dbReference>
<feature type="domain" description="ABC transmembrane type-1" evidence="8">
    <location>
        <begin position="96"/>
        <end position="299"/>
    </location>
</feature>
<feature type="transmembrane region" description="Helical" evidence="7">
    <location>
        <begin position="132"/>
        <end position="160"/>
    </location>
</feature>
<dbReference type="EMBL" id="PGGM01000001">
    <property type="protein sequence ID" value="PSH67325.1"/>
    <property type="molecule type" value="Genomic_DNA"/>
</dbReference>
<evidence type="ECO:0000313" key="9">
    <source>
        <dbReference type="EMBL" id="PSH67325.1"/>
    </source>
</evidence>
<feature type="transmembrane region" description="Helical" evidence="7">
    <location>
        <begin position="12"/>
        <end position="32"/>
    </location>
</feature>
<dbReference type="SUPFAM" id="SSF161098">
    <property type="entry name" value="MetI-like"/>
    <property type="match status" value="1"/>
</dbReference>
<feature type="transmembrane region" description="Helical" evidence="7">
    <location>
        <begin position="172"/>
        <end position="192"/>
    </location>
</feature>
<dbReference type="Pfam" id="PF00528">
    <property type="entry name" value="BPD_transp_1"/>
    <property type="match status" value="1"/>
</dbReference>
<keyword evidence="3" id="KW-1003">Cell membrane</keyword>
<proteinExistence type="inferred from homology"/>
<comment type="caution">
    <text evidence="9">The sequence shown here is derived from an EMBL/GenBank/DDBJ whole genome shotgun (WGS) entry which is preliminary data.</text>
</comment>
<dbReference type="InterPro" id="IPR045621">
    <property type="entry name" value="BPD_transp_1_N"/>
</dbReference>
<comment type="similarity">
    <text evidence="7">Belongs to the binding-protein-dependent transport system permease family.</text>
</comment>
<dbReference type="Gene3D" id="1.10.3720.10">
    <property type="entry name" value="MetI-like"/>
    <property type="match status" value="1"/>
</dbReference>
<keyword evidence="6 7" id="KW-0472">Membrane</keyword>
<dbReference type="GO" id="GO:0005886">
    <property type="term" value="C:plasma membrane"/>
    <property type="evidence" value="ECO:0007669"/>
    <property type="project" value="UniProtKB-SubCell"/>
</dbReference>
<comment type="subcellular location">
    <subcellularLocation>
        <location evidence="1 7">Cell membrane</location>
        <topology evidence="1 7">Multi-pass membrane protein</topology>
    </subcellularLocation>
</comment>
<keyword evidence="2 7" id="KW-0813">Transport</keyword>
<name>A0A2P7BLL1_9HYPH</name>
<keyword evidence="10" id="KW-1185">Reference proteome</keyword>
<dbReference type="AlphaFoldDB" id="A0A2P7BLL1"/>
<dbReference type="Pfam" id="PF19300">
    <property type="entry name" value="BPD_transp_1_N"/>
    <property type="match status" value="1"/>
</dbReference>
<dbReference type="PANTHER" id="PTHR43163:SF6">
    <property type="entry name" value="DIPEPTIDE TRANSPORT SYSTEM PERMEASE PROTEIN DPPB-RELATED"/>
    <property type="match status" value="1"/>
</dbReference>
<dbReference type="RefSeq" id="WP_106662390.1">
    <property type="nucleotide sequence ID" value="NZ_PGGM01000001.1"/>
</dbReference>
<evidence type="ECO:0000256" key="6">
    <source>
        <dbReference type="ARBA" id="ARBA00023136"/>
    </source>
</evidence>
<accession>A0A2P7BLL1</accession>
<evidence type="ECO:0000256" key="5">
    <source>
        <dbReference type="ARBA" id="ARBA00022989"/>
    </source>
</evidence>
<dbReference type="OrthoDB" id="9805855at2"/>
<evidence type="ECO:0000256" key="7">
    <source>
        <dbReference type="RuleBase" id="RU363032"/>
    </source>
</evidence>
<sequence>MGFIYFLCKRILAAIITIAVTITVSFFLMRLAPGGPFDLGRIMPPQVQANLKRHFHLDLPIFDQYLIYMRDLLHADLGPSMVYVDRSVSSILASGLVATLQIGICAILLALVLGIAVGMLAAVSPNGLLSRLIVNLSMIGVLVPSFILAPLLSLILAFQLRWFAIAGWGDGSWYYLTLPVIAVALPQVGIIAKLMRASLMDVLGQMHVRTAIAKGLPPATVLVKHALRPALFPVISYMAPAMANILTGSVVVEQVFAIDGIGRYFVQGALNRDYTTVMGTVIVYTSFIVLFNMLTDLVYVLADPRVQVGVSND</sequence>
<keyword evidence="5 7" id="KW-1133">Transmembrane helix</keyword>
<evidence type="ECO:0000313" key="10">
    <source>
        <dbReference type="Proteomes" id="UP000241764"/>
    </source>
</evidence>
<evidence type="ECO:0000256" key="4">
    <source>
        <dbReference type="ARBA" id="ARBA00022692"/>
    </source>
</evidence>
<dbReference type="CDD" id="cd06261">
    <property type="entry name" value="TM_PBP2"/>
    <property type="match status" value="1"/>
</dbReference>
<organism evidence="9 10">
    <name type="scientific">Phyllobacterium sophorae</name>
    <dbReference type="NCBI Taxonomy" id="1520277"/>
    <lineage>
        <taxon>Bacteria</taxon>
        <taxon>Pseudomonadati</taxon>
        <taxon>Pseudomonadota</taxon>
        <taxon>Alphaproteobacteria</taxon>
        <taxon>Hyphomicrobiales</taxon>
        <taxon>Phyllobacteriaceae</taxon>
        <taxon>Phyllobacterium</taxon>
    </lineage>
</organism>
<keyword evidence="4 7" id="KW-0812">Transmembrane</keyword>
<reference evidence="10" key="1">
    <citation type="submission" date="2017-11" db="EMBL/GenBank/DDBJ databases">
        <authorList>
            <person name="Kuznetsova I."/>
            <person name="Sazanova A."/>
            <person name="Chirak E."/>
            <person name="Safronova V."/>
            <person name="Willems A."/>
        </authorList>
    </citation>
    <scope>NUCLEOTIDE SEQUENCE [LARGE SCALE GENOMIC DNA]</scope>
    <source>
        <strain evidence="10">CCBAU 03422</strain>
    </source>
</reference>
<evidence type="ECO:0000256" key="2">
    <source>
        <dbReference type="ARBA" id="ARBA00022448"/>
    </source>
</evidence>
<gene>
    <name evidence="9" type="primary">oppB</name>
    <name evidence="9" type="ORF">CU103_02935</name>
</gene>
<dbReference type="GO" id="GO:0055085">
    <property type="term" value="P:transmembrane transport"/>
    <property type="evidence" value="ECO:0007669"/>
    <property type="project" value="InterPro"/>
</dbReference>